<dbReference type="RefSeq" id="WP_254471109.1">
    <property type="nucleotide sequence ID" value="NZ_CP113432.1"/>
</dbReference>
<evidence type="ECO:0000256" key="5">
    <source>
        <dbReference type="ARBA" id="ARBA00022519"/>
    </source>
</evidence>
<dbReference type="Gene3D" id="3.55.40.10">
    <property type="entry name" value="minor pseudopilin epsh domain"/>
    <property type="match status" value="1"/>
</dbReference>
<keyword evidence="14" id="KW-1185">Reference proteome</keyword>
<evidence type="ECO:0000256" key="4">
    <source>
        <dbReference type="ARBA" id="ARBA00022481"/>
    </source>
</evidence>
<evidence type="ECO:0000256" key="10">
    <source>
        <dbReference type="ARBA" id="ARBA00030775"/>
    </source>
</evidence>
<dbReference type="Pfam" id="PF12019">
    <property type="entry name" value="GspH"/>
    <property type="match status" value="1"/>
</dbReference>
<keyword evidence="4" id="KW-0488">Methylation</keyword>
<sequence>MFKSNGFSLFELLVTIAILAIALAFAMPGFNHLIEEQRLRNATRELRNALDQTRETAVLKGQSISIVTHAGDWAQGWDLFIDSNHNGIRESPERLLSTHEALAHIRILPDATSRNFVLYTPRGQSIQASGAFHSGHFVLCTSGNLAARIVINRAGRIRQESSADSSLCLR</sequence>
<dbReference type="InterPro" id="IPR022346">
    <property type="entry name" value="T2SS_GspH"/>
</dbReference>
<gene>
    <name evidence="13" type="ORF">OU419_04915</name>
</gene>
<dbReference type="EMBL" id="CP113432">
    <property type="protein sequence ID" value="WAI50611.1"/>
    <property type="molecule type" value="Genomic_DNA"/>
</dbReference>
<keyword evidence="6 11" id="KW-0812">Transmembrane</keyword>
<evidence type="ECO:0000256" key="7">
    <source>
        <dbReference type="ARBA" id="ARBA00022989"/>
    </source>
</evidence>
<evidence type="ECO:0000256" key="2">
    <source>
        <dbReference type="ARBA" id="ARBA00021549"/>
    </source>
</evidence>
<dbReference type="SUPFAM" id="SSF54523">
    <property type="entry name" value="Pili subunits"/>
    <property type="match status" value="1"/>
</dbReference>
<evidence type="ECO:0000256" key="11">
    <source>
        <dbReference type="SAM" id="Phobius"/>
    </source>
</evidence>
<dbReference type="NCBIfam" id="TIGR02532">
    <property type="entry name" value="IV_pilin_GFxxxE"/>
    <property type="match status" value="1"/>
</dbReference>
<dbReference type="InterPro" id="IPR045584">
    <property type="entry name" value="Pilin-like"/>
</dbReference>
<evidence type="ECO:0000256" key="3">
    <source>
        <dbReference type="ARBA" id="ARBA00022475"/>
    </source>
</evidence>
<dbReference type="Proteomes" id="UP001163624">
    <property type="component" value="Chromosome"/>
</dbReference>
<evidence type="ECO:0000256" key="8">
    <source>
        <dbReference type="ARBA" id="ARBA00023136"/>
    </source>
</evidence>
<keyword evidence="8 11" id="KW-0472">Membrane</keyword>
<feature type="domain" description="General secretion pathway GspH" evidence="12">
    <location>
        <begin position="42"/>
        <end position="155"/>
    </location>
</feature>
<keyword evidence="3" id="KW-1003">Cell membrane</keyword>
<evidence type="ECO:0000256" key="1">
    <source>
        <dbReference type="ARBA" id="ARBA00004377"/>
    </source>
</evidence>
<evidence type="ECO:0000256" key="6">
    <source>
        <dbReference type="ARBA" id="ARBA00022692"/>
    </source>
</evidence>
<comment type="subcellular location">
    <subcellularLocation>
        <location evidence="1">Cell inner membrane</location>
        <topology evidence="1">Single-pass membrane protein</topology>
    </subcellularLocation>
</comment>
<evidence type="ECO:0000256" key="9">
    <source>
        <dbReference type="ARBA" id="ARBA00025772"/>
    </source>
</evidence>
<name>A0ABY7A0T4_9PSED</name>
<reference evidence="13" key="1">
    <citation type="submission" date="2022-11" db="EMBL/GenBank/DDBJ databases">
        <title>Pseudomonas triclosanedens sp. nov., a triclosan degrader isolated from activated sludge.</title>
        <authorList>
            <person name="Yin Y."/>
            <person name="Lu Z."/>
        </authorList>
    </citation>
    <scope>NUCLEOTIDE SEQUENCE</scope>
    <source>
        <strain evidence="13">ZM23</strain>
    </source>
</reference>
<feature type="transmembrane region" description="Helical" evidence="11">
    <location>
        <begin position="12"/>
        <end position="34"/>
    </location>
</feature>
<dbReference type="InterPro" id="IPR012902">
    <property type="entry name" value="N_methyl_site"/>
</dbReference>
<keyword evidence="7 11" id="KW-1133">Transmembrane helix</keyword>
<evidence type="ECO:0000313" key="13">
    <source>
        <dbReference type="EMBL" id="WAI50611.1"/>
    </source>
</evidence>
<dbReference type="Pfam" id="PF07963">
    <property type="entry name" value="N_methyl"/>
    <property type="match status" value="1"/>
</dbReference>
<evidence type="ECO:0000313" key="14">
    <source>
        <dbReference type="Proteomes" id="UP001163624"/>
    </source>
</evidence>
<protein>
    <recommendedName>
        <fullName evidence="2">Type II secretion system protein H</fullName>
    </recommendedName>
    <alternativeName>
        <fullName evidence="10">General secretion pathway protein H</fullName>
    </alternativeName>
</protein>
<accession>A0ABY7A0T4</accession>
<organism evidence="13 14">
    <name type="scientific">Pseudomonas triclosanedens</name>
    <dbReference type="NCBI Taxonomy" id="2961893"/>
    <lineage>
        <taxon>Bacteria</taxon>
        <taxon>Pseudomonadati</taxon>
        <taxon>Pseudomonadota</taxon>
        <taxon>Gammaproteobacteria</taxon>
        <taxon>Pseudomonadales</taxon>
        <taxon>Pseudomonadaceae</taxon>
        <taxon>Pseudomonas</taxon>
    </lineage>
</organism>
<proteinExistence type="inferred from homology"/>
<comment type="similarity">
    <text evidence="9">Belongs to the GSP H family.</text>
</comment>
<keyword evidence="5" id="KW-0997">Cell inner membrane</keyword>
<evidence type="ECO:0000259" key="12">
    <source>
        <dbReference type="Pfam" id="PF12019"/>
    </source>
</evidence>